<dbReference type="Proteomes" id="UP000794436">
    <property type="component" value="Unassembled WGS sequence"/>
</dbReference>
<feature type="signal peptide" evidence="3">
    <location>
        <begin position="1"/>
        <end position="20"/>
    </location>
</feature>
<dbReference type="EMBL" id="SPLM01000145">
    <property type="protein sequence ID" value="TMW56784.1"/>
    <property type="molecule type" value="Genomic_DNA"/>
</dbReference>
<dbReference type="AlphaFoldDB" id="A0A8K1C582"/>
<comment type="caution">
    <text evidence="4">The sequence shown here is derived from an EMBL/GenBank/DDBJ whole genome shotgun (WGS) entry which is preliminary data.</text>
</comment>
<evidence type="ECO:0000256" key="3">
    <source>
        <dbReference type="SAM" id="SignalP"/>
    </source>
</evidence>
<name>A0A8K1C582_PYTOL</name>
<feature type="chain" id="PRO_5035462089" evidence="3">
    <location>
        <begin position="21"/>
        <end position="290"/>
    </location>
</feature>
<organism evidence="4 5">
    <name type="scientific">Pythium oligandrum</name>
    <name type="common">Mycoparasitic fungus</name>
    <dbReference type="NCBI Taxonomy" id="41045"/>
    <lineage>
        <taxon>Eukaryota</taxon>
        <taxon>Sar</taxon>
        <taxon>Stramenopiles</taxon>
        <taxon>Oomycota</taxon>
        <taxon>Peronosporomycetes</taxon>
        <taxon>Pythiales</taxon>
        <taxon>Pythiaceae</taxon>
        <taxon>Pythium</taxon>
    </lineage>
</organism>
<protein>
    <submittedName>
        <fullName evidence="4">Uncharacterized protein</fullName>
    </submittedName>
</protein>
<dbReference type="SUPFAM" id="SSF53850">
    <property type="entry name" value="Periplasmic binding protein-like II"/>
    <property type="match status" value="1"/>
</dbReference>
<reference evidence="4" key="1">
    <citation type="submission" date="2019-03" db="EMBL/GenBank/DDBJ databases">
        <title>Long read genome sequence of the mycoparasitic Pythium oligandrum ATCC 38472 isolated from sugarbeet rhizosphere.</title>
        <authorList>
            <person name="Gaulin E."/>
        </authorList>
    </citation>
    <scope>NUCLEOTIDE SEQUENCE</scope>
    <source>
        <strain evidence="4">ATCC 38472_TT</strain>
    </source>
</reference>
<dbReference type="Gene3D" id="3.40.190.10">
    <property type="entry name" value="Periplasmic binding protein-like II"/>
    <property type="match status" value="2"/>
</dbReference>
<gene>
    <name evidence="4" type="ORF">Poli38472_006794</name>
</gene>
<dbReference type="PANTHER" id="PTHR30006:SF2">
    <property type="entry name" value="ABC TRANSPORTER SUBSTRATE-BINDING PROTEIN"/>
    <property type="match status" value="1"/>
</dbReference>
<keyword evidence="5" id="KW-1185">Reference proteome</keyword>
<evidence type="ECO:0000313" key="5">
    <source>
        <dbReference type="Proteomes" id="UP000794436"/>
    </source>
</evidence>
<proteinExistence type="predicted"/>
<dbReference type="PANTHER" id="PTHR30006">
    <property type="entry name" value="THIAMINE-BINDING PERIPLASMIC PROTEIN-RELATED"/>
    <property type="match status" value="1"/>
</dbReference>
<evidence type="ECO:0000256" key="1">
    <source>
        <dbReference type="ARBA" id="ARBA00022729"/>
    </source>
</evidence>
<feature type="region of interest" description="Disordered" evidence="2">
    <location>
        <begin position="137"/>
        <end position="161"/>
    </location>
</feature>
<evidence type="ECO:0000313" key="4">
    <source>
        <dbReference type="EMBL" id="TMW56784.1"/>
    </source>
</evidence>
<dbReference type="OrthoDB" id="124329at2759"/>
<evidence type="ECO:0000256" key="2">
    <source>
        <dbReference type="SAM" id="MobiDB-lite"/>
    </source>
</evidence>
<accession>A0A8K1C582</accession>
<keyword evidence="1 3" id="KW-0732">Signal</keyword>
<sequence>MKLLRTFAPLGAAVFAVVSAFPVQEETKSLDELHAEALKEGGKVVIYHGGDYDAQQASTVNAFREAYPDINLTMVVDYSKYHDVRIDNQLATDSLVPDIVALQTLQDFTRWTKKDKLLKYKPAGFSEIYEPFKDESGAKTRAQKPEFNRGSHKAGEAVSEKRKTIGVAGSGPWTAKTLRGNGTDFLVWGQRIAILKKAKRPAAANFFLNWIISKDVQNTLFASWGVSPRKDVLPPSGQHLWEADGASTPLFPKFMEDRAKVEQLKATFALYSGEVRGEPSPGQLGLHPGA</sequence>